<comment type="caution">
    <text evidence="1">The sequence shown here is derived from an EMBL/GenBank/DDBJ whole genome shotgun (WGS) entry which is preliminary data.</text>
</comment>
<gene>
    <name evidence="1" type="ORF">VJ920_03350</name>
</gene>
<name>A0ABU6IWZ6_9ACTN</name>
<keyword evidence="2" id="KW-1185">Reference proteome</keyword>
<dbReference type="RefSeq" id="WP_326439669.1">
    <property type="nucleotide sequence ID" value="NZ_JAYMFH010000003.1"/>
</dbReference>
<dbReference type="Proteomes" id="UP001343724">
    <property type="component" value="Unassembled WGS sequence"/>
</dbReference>
<protein>
    <submittedName>
        <fullName evidence="1">Uncharacterized protein</fullName>
    </submittedName>
</protein>
<organism evidence="1 2">
    <name type="scientific">Adlercreutzia shanghongiae</name>
    <dbReference type="NCBI Taxonomy" id="3111773"/>
    <lineage>
        <taxon>Bacteria</taxon>
        <taxon>Bacillati</taxon>
        <taxon>Actinomycetota</taxon>
        <taxon>Coriobacteriia</taxon>
        <taxon>Eggerthellales</taxon>
        <taxon>Eggerthellaceae</taxon>
        <taxon>Adlercreutzia</taxon>
    </lineage>
</organism>
<reference evidence="1 2" key="1">
    <citation type="submission" date="2024-01" db="EMBL/GenBank/DDBJ databases">
        <title>novel species in genus Adlercreutzia.</title>
        <authorList>
            <person name="Liu X."/>
        </authorList>
    </citation>
    <scope>NUCLEOTIDE SEQUENCE [LARGE SCALE GENOMIC DNA]</scope>
    <source>
        <strain evidence="1 2">R22</strain>
    </source>
</reference>
<evidence type="ECO:0000313" key="1">
    <source>
        <dbReference type="EMBL" id="MEC4294344.1"/>
    </source>
</evidence>
<proteinExistence type="predicted"/>
<dbReference type="EMBL" id="JAYMFH010000003">
    <property type="protein sequence ID" value="MEC4294344.1"/>
    <property type="molecule type" value="Genomic_DNA"/>
</dbReference>
<accession>A0ABU6IWZ6</accession>
<evidence type="ECO:0000313" key="2">
    <source>
        <dbReference type="Proteomes" id="UP001343724"/>
    </source>
</evidence>
<sequence>MSDQVIDRKEIGIPTDVDLVRHDVNIMRADARTSMEASAASEANAAASEAAAMSHASDSRQAAQEAAYWATLHNQGIHFGHDEPEDKWDGMTWLFTDEVARKIKSFRRWDAALAGAALWPSATTFPGNSTFPQDRGAWTDFSY</sequence>